<comment type="similarity">
    <text evidence="3">Belongs to the PAT1 family.</text>
</comment>
<dbReference type="GO" id="GO:0000932">
    <property type="term" value="C:P-body"/>
    <property type="evidence" value="ECO:0007669"/>
    <property type="project" value="UniProtKB-SubCell"/>
</dbReference>
<feature type="region of interest" description="Disordered" evidence="8">
    <location>
        <begin position="152"/>
        <end position="175"/>
    </location>
</feature>
<dbReference type="GO" id="GO:0016853">
    <property type="term" value="F:isomerase activity"/>
    <property type="evidence" value="ECO:0007669"/>
    <property type="project" value="UniProtKB-KW"/>
</dbReference>
<feature type="domain" description="mRNA decay factor PAT1" evidence="9">
    <location>
        <begin position="159"/>
        <end position="876"/>
    </location>
</feature>
<evidence type="ECO:0000259" key="9">
    <source>
        <dbReference type="Pfam" id="PF09770"/>
    </source>
</evidence>
<dbReference type="GO" id="GO:0003723">
    <property type="term" value="F:RNA binding"/>
    <property type="evidence" value="ECO:0007669"/>
    <property type="project" value="UniProtKB-KW"/>
</dbReference>
<accession>A0A3G2S007</accession>
<dbReference type="AlphaFoldDB" id="A0A3G2S007"/>
<protein>
    <submittedName>
        <fullName evidence="10">DNA topoisomerase 2-associated protein pat1</fullName>
    </submittedName>
</protein>
<dbReference type="VEuPathDB" id="FungiDB:DNF11_0325"/>
<dbReference type="GO" id="GO:0033962">
    <property type="term" value="P:P-body assembly"/>
    <property type="evidence" value="ECO:0007669"/>
    <property type="project" value="TreeGrafter"/>
</dbReference>
<name>A0A3G2S007_MALR7</name>
<evidence type="ECO:0000313" key="11">
    <source>
        <dbReference type="Proteomes" id="UP000269793"/>
    </source>
</evidence>
<dbReference type="PANTHER" id="PTHR21551">
    <property type="entry name" value="TOPOISOMERASE II-ASSOCIATED PROTEIN PAT1"/>
    <property type="match status" value="1"/>
</dbReference>
<evidence type="ECO:0000313" key="10">
    <source>
        <dbReference type="EMBL" id="AYO41275.1"/>
    </source>
</evidence>
<gene>
    <name evidence="10" type="ORF">DNF11_0325</name>
</gene>
<dbReference type="OrthoDB" id="74835at2759"/>
<keyword evidence="4" id="KW-0963">Cytoplasm</keyword>
<keyword evidence="6" id="KW-0539">Nucleus</keyword>
<evidence type="ECO:0000256" key="5">
    <source>
        <dbReference type="ARBA" id="ARBA00022884"/>
    </source>
</evidence>
<evidence type="ECO:0000256" key="2">
    <source>
        <dbReference type="ARBA" id="ARBA00004201"/>
    </source>
</evidence>
<keyword evidence="7" id="KW-0175">Coiled coil</keyword>
<organism evidence="10 11">
    <name type="scientific">Malassezia restricta (strain ATCC 96810 / NBRC 103918 / CBS 7877)</name>
    <name type="common">Seborrheic dermatitis infection agent</name>
    <dbReference type="NCBI Taxonomy" id="425264"/>
    <lineage>
        <taxon>Eukaryota</taxon>
        <taxon>Fungi</taxon>
        <taxon>Dikarya</taxon>
        <taxon>Basidiomycota</taxon>
        <taxon>Ustilaginomycotina</taxon>
        <taxon>Malasseziomycetes</taxon>
        <taxon>Malasseziales</taxon>
        <taxon>Malasseziaceae</taxon>
        <taxon>Malassezia</taxon>
    </lineage>
</organism>
<feature type="coiled-coil region" evidence="7">
    <location>
        <begin position="441"/>
        <end position="468"/>
    </location>
</feature>
<proteinExistence type="inferred from homology"/>
<dbReference type="InterPro" id="IPR019167">
    <property type="entry name" value="PAT1_dom"/>
</dbReference>
<keyword evidence="5" id="KW-0694">RNA-binding</keyword>
<reference evidence="10 11" key="1">
    <citation type="submission" date="2018-10" db="EMBL/GenBank/DDBJ databases">
        <title>Complete genome sequence of Malassezia restricta CBS 7877.</title>
        <authorList>
            <person name="Morand S.C."/>
            <person name="Bertignac M."/>
            <person name="Iltis A."/>
            <person name="Kolder I."/>
            <person name="Pirovano W."/>
            <person name="Jourdain R."/>
            <person name="Clavaud C."/>
        </authorList>
    </citation>
    <scope>NUCLEOTIDE SEQUENCE [LARGE SCALE GENOMIC DNA]</scope>
    <source>
        <strain evidence="10 11">CBS 7877</strain>
    </source>
</reference>
<comment type="subcellular location">
    <subcellularLocation>
        <location evidence="2">Cytoplasm</location>
        <location evidence="2">P-body</location>
    </subcellularLocation>
    <subcellularLocation>
        <location evidence="1">Nucleus</location>
    </subcellularLocation>
</comment>
<evidence type="ECO:0000256" key="8">
    <source>
        <dbReference type="SAM" id="MobiDB-lite"/>
    </source>
</evidence>
<dbReference type="GO" id="GO:0000290">
    <property type="term" value="P:deadenylation-dependent decapping of nuclear-transcribed mRNA"/>
    <property type="evidence" value="ECO:0007669"/>
    <property type="project" value="InterPro"/>
</dbReference>
<keyword evidence="10" id="KW-0413">Isomerase</keyword>
<dbReference type="GO" id="GO:0005634">
    <property type="term" value="C:nucleus"/>
    <property type="evidence" value="ECO:0007669"/>
    <property type="project" value="UniProtKB-SubCell"/>
</dbReference>
<dbReference type="PANTHER" id="PTHR21551:SF0">
    <property type="entry name" value="PROTEIN ASSOCIATED WITH TOPO II RELATED-1, ISOFORM A"/>
    <property type="match status" value="1"/>
</dbReference>
<dbReference type="STRING" id="425264.A0A3G2S007"/>
<evidence type="ECO:0000256" key="4">
    <source>
        <dbReference type="ARBA" id="ARBA00022490"/>
    </source>
</evidence>
<dbReference type="Proteomes" id="UP000269793">
    <property type="component" value="Chromosome I"/>
</dbReference>
<dbReference type="Pfam" id="PF09770">
    <property type="entry name" value="PAT1"/>
    <property type="match status" value="2"/>
</dbReference>
<evidence type="ECO:0000256" key="3">
    <source>
        <dbReference type="ARBA" id="ARBA00009138"/>
    </source>
</evidence>
<sequence length="881" mass="95863">MRCYCFRSFRLSVMSFFGFDTSLPADDKAAVLSSKDEERALNDKIERALAASAQEDVEVYTWGQDGYDGLGEQLDEANDDVNEDTFGTFAEEVGTDFDFGHAAAAPPRSDRNASAFAASLDDFWDTPALSRTTASVQPPMRHAPPPATLEQVEAELKSKKASAAPSADAPPPRPLTLGEVEAQLLQKRTSVNAHPPVRPSQPPTIPPPGIVPPMVRPVPGAAGPHPGSVPMVPPMLMPPGIRPGASDVASTPLPPPPGIRPTVPVSAPRAPQQSAAEAQAAHLARMRMMLEACPSNVQSAILSLPPPIQFDSLEDIVRQYPSLLRGDTSDAEQASQVLTSQASERLENWKKAEDKRRAKAAKLAHMTRYNGVMSGADKDFITRIQISQLVTSDPYTDDFYAHVFFAVRGGARKVVVPDGSVEAIQQHKNAETSGKGAPRKLTRHENAMLRMQQQVERLVDNRKKREAKGAVSSQSGTLGRVSLVTANKPRQMLQLINQPGEAPGSHAAPAAHNQEDAVRMALQDAALGDAARAPQSATRKALTRRESLAALERLYHLVLQLEQLRREPSTPENTAAQKQLTEALWKELRVLEPLGVSDPHPFVSLLNHVKGKKLIPRVFRLLSAEQALAMLTMLIASFESLDAVKEFAQWEKYRVLEPMRHVRPPISAHQATDLGRSIDAFSNSVLFQMMALINTLSLRIISGMLALLMERNHVLACARTRPGISLLSALLSRAEALRQAANAPPAADELEQWYSVLGVLFNRLSSDGQLPSLFYSTRAASYMPFGVDMFSLGTVPGHAPDSNAEDEPVWNFMALLAIHANLSQQQVLVQELREKILSNILAAKEAKASSLPMPPGAEDARIRNVNLLLHALNLDAAQITL</sequence>
<dbReference type="EMBL" id="CP033148">
    <property type="protein sequence ID" value="AYO41275.1"/>
    <property type="molecule type" value="Genomic_DNA"/>
</dbReference>
<evidence type="ECO:0000256" key="6">
    <source>
        <dbReference type="ARBA" id="ARBA00023242"/>
    </source>
</evidence>
<evidence type="ECO:0000256" key="1">
    <source>
        <dbReference type="ARBA" id="ARBA00004123"/>
    </source>
</evidence>
<keyword evidence="11" id="KW-1185">Reference proteome</keyword>
<feature type="domain" description="mRNA decay factor PAT1" evidence="9">
    <location>
        <begin position="14"/>
        <end position="103"/>
    </location>
</feature>
<dbReference type="InterPro" id="IPR039900">
    <property type="entry name" value="Pat1-like"/>
</dbReference>
<evidence type="ECO:0000256" key="7">
    <source>
        <dbReference type="SAM" id="Coils"/>
    </source>
</evidence>